<dbReference type="OrthoDB" id="4701669at2"/>
<organism evidence="1 2">
    <name type="scientific">Pseudorhodoplanes sinuspersici</name>
    <dbReference type="NCBI Taxonomy" id="1235591"/>
    <lineage>
        <taxon>Bacteria</taxon>
        <taxon>Pseudomonadati</taxon>
        <taxon>Pseudomonadota</taxon>
        <taxon>Alphaproteobacteria</taxon>
        <taxon>Hyphomicrobiales</taxon>
        <taxon>Pseudorhodoplanes</taxon>
    </lineage>
</organism>
<dbReference type="RefSeq" id="WP_086089840.1">
    <property type="nucleotide sequence ID" value="NZ_CP021112.1"/>
</dbReference>
<dbReference type="Gene3D" id="1.20.1250.20">
    <property type="entry name" value="MFS general substrate transporter like domains"/>
    <property type="match status" value="1"/>
</dbReference>
<keyword evidence="2" id="KW-1185">Reference proteome</keyword>
<name>A0A1W6ZVI7_9HYPH</name>
<proteinExistence type="predicted"/>
<dbReference type="InterPro" id="IPR036259">
    <property type="entry name" value="MFS_trans_sf"/>
</dbReference>
<dbReference type="EMBL" id="CP021112">
    <property type="protein sequence ID" value="ARQ01449.1"/>
    <property type="molecule type" value="Genomic_DNA"/>
</dbReference>
<accession>A0A1W6ZVI7</accession>
<dbReference type="STRING" id="1235591.CAK95_21825"/>
<evidence type="ECO:0000313" key="1">
    <source>
        <dbReference type="EMBL" id="ARQ01449.1"/>
    </source>
</evidence>
<dbReference type="KEGG" id="psin:CAK95_21825"/>
<sequence>MSEAVKAGPKVSNIIALYIALLQLLFTLCWTVYAIYLPTLAAGVGIAAGTVILILMMDQAIFTIFDVATGIAADRMSRIVGQIGRWVAIVTVISCAAFLALPFIADAGTAGQWIFFAATIVWTATSSALRAPPVMLLGKYAAKPAMPLLSAIVMLGYGVAGALAPYLAITLRGLDPRIPFALSSVALVLATFGLAHVERIMAGQRPNVTAASVTARPTTARIVFAVTMLILAVGYQMHFTVNTAPLFRKFTSELDWLMPIFWIGFNIAMFPATLLVKRWGAFGVMGVFGVIGAFAISAAEFATALNLLVIAQFAAGAAWGCILMSAFTAAFATGHNGNEGRMVGLLFSALAFATFLRMGVIWAGWHHHEEFAAVLKWAPVVCWSVAGFGLLTLAAGWARRHATATT</sequence>
<evidence type="ECO:0000313" key="2">
    <source>
        <dbReference type="Proteomes" id="UP000194137"/>
    </source>
</evidence>
<protein>
    <submittedName>
        <fullName evidence="1">MFS transporter</fullName>
    </submittedName>
</protein>
<reference evidence="1 2" key="1">
    <citation type="submission" date="2017-05" db="EMBL/GenBank/DDBJ databases">
        <title>Full genome sequence of Pseudorhodoplanes sinuspersici.</title>
        <authorList>
            <person name="Dastgheib S.M.M."/>
            <person name="Shavandi M."/>
            <person name="Tirandaz H."/>
        </authorList>
    </citation>
    <scope>NUCLEOTIDE SEQUENCE [LARGE SCALE GENOMIC DNA]</scope>
    <source>
        <strain evidence="1 2">RIPI110</strain>
    </source>
</reference>
<dbReference type="AlphaFoldDB" id="A0A1W6ZVI7"/>
<gene>
    <name evidence="1" type="ORF">CAK95_21825</name>
</gene>
<dbReference type="Proteomes" id="UP000194137">
    <property type="component" value="Chromosome"/>
</dbReference>
<dbReference type="SUPFAM" id="SSF103473">
    <property type="entry name" value="MFS general substrate transporter"/>
    <property type="match status" value="1"/>
</dbReference>